<dbReference type="AlphaFoldDB" id="Q7UST6"/>
<organism evidence="1 2">
    <name type="scientific">Rhodopirellula baltica (strain DSM 10527 / NCIMB 13988 / SH1)</name>
    <dbReference type="NCBI Taxonomy" id="243090"/>
    <lineage>
        <taxon>Bacteria</taxon>
        <taxon>Pseudomonadati</taxon>
        <taxon>Planctomycetota</taxon>
        <taxon>Planctomycetia</taxon>
        <taxon>Pirellulales</taxon>
        <taxon>Pirellulaceae</taxon>
        <taxon>Rhodopirellula</taxon>
    </lineage>
</organism>
<name>Q7UST6_RHOBA</name>
<dbReference type="HOGENOM" id="CLU_1676470_0_0_0"/>
<gene>
    <name evidence="1" type="ordered locus">RB4304</name>
</gene>
<dbReference type="KEGG" id="rba:RB4304"/>
<dbReference type="EnsemblBacteria" id="CAD73707">
    <property type="protein sequence ID" value="CAD73707"/>
    <property type="gene ID" value="RB4304"/>
</dbReference>
<dbReference type="OrthoDB" id="4377013at2"/>
<reference evidence="1 2" key="1">
    <citation type="journal article" date="2003" name="Proc. Natl. Acad. Sci. U.S.A.">
        <title>Complete genome sequence of the marine planctomycete Pirellula sp. strain 1.</title>
        <authorList>
            <person name="Gloeckner F.O."/>
            <person name="Kube M."/>
            <person name="Bauer M."/>
            <person name="Teeling H."/>
            <person name="Lombardot T."/>
            <person name="Ludwig W."/>
            <person name="Gade D."/>
            <person name="Beck A."/>
            <person name="Borzym K."/>
            <person name="Heitmann K."/>
            <person name="Rabus R."/>
            <person name="Schlesner H."/>
            <person name="Amann R."/>
            <person name="Reinhardt R."/>
        </authorList>
    </citation>
    <scope>NUCLEOTIDE SEQUENCE [LARGE SCALE GENOMIC DNA]</scope>
    <source>
        <strain evidence="2">DSM 10527 / NCIMB 13988 / SH1</strain>
    </source>
</reference>
<dbReference type="EMBL" id="BX294140">
    <property type="protein sequence ID" value="CAD73707.1"/>
    <property type="molecule type" value="Genomic_DNA"/>
</dbReference>
<dbReference type="STRING" id="243090.RB4304"/>
<sequence>MEKLLSDMIGEFNPPFLQHGRHTVAQTSVGSHSYMSYDLYFWKQTSDCTLAPDVVIQRFSESQSVDGIVPMDTAAVIARLKAEFPTIAENPLGLDECSVQLVWEHETDGCFIALPCTTYLCIESHGASNEILNRLIDIANEFKCPLYDPQTNERYAG</sequence>
<dbReference type="Proteomes" id="UP000001025">
    <property type="component" value="Chromosome"/>
</dbReference>
<evidence type="ECO:0000313" key="2">
    <source>
        <dbReference type="Proteomes" id="UP000001025"/>
    </source>
</evidence>
<evidence type="ECO:0000313" key="1">
    <source>
        <dbReference type="EMBL" id="CAD73707.1"/>
    </source>
</evidence>
<accession>Q7UST6</accession>
<keyword evidence="2" id="KW-1185">Reference proteome</keyword>
<dbReference type="PATRIC" id="fig|243090.15.peg.2001"/>
<dbReference type="InParanoid" id="Q7UST6"/>
<proteinExistence type="predicted"/>
<protein>
    <submittedName>
        <fullName evidence="1">Uncharacterized protein</fullName>
    </submittedName>
</protein>